<evidence type="ECO:0000313" key="1">
    <source>
        <dbReference type="EMBL" id="NBA12504.1"/>
    </source>
</evidence>
<sequence>MQALPQSENNILMMMNAALAVPGVKVNREAFLVEKFHMTTDQIKHGRPQDFFSEADINKVARESINRNVLSSAGASTLTGIPGGIAMAATIPADIMQNMGFSIRLSQELGYIYGYDNILDPKGKLTEEGQQQLILFLGVMFSAQGAGSIVRVMSKNASVYLSKKIMNTALTKTWWYPLLKSISKVVASKTLTKQGLTRITTKALPIVGGVLSGGLTFATMRPAADRLRSELAKNLNYTQDAFDADFEVVSSMIEKFDEAAETALD</sequence>
<organism evidence="1 2">
    <name type="scientific">Weissella confusa</name>
    <name type="common">Lactobacillus confusus</name>
    <dbReference type="NCBI Taxonomy" id="1583"/>
    <lineage>
        <taxon>Bacteria</taxon>
        <taxon>Bacillati</taxon>
        <taxon>Bacillota</taxon>
        <taxon>Bacilli</taxon>
        <taxon>Lactobacillales</taxon>
        <taxon>Lactobacillaceae</taxon>
        <taxon>Weissella</taxon>
    </lineage>
</organism>
<dbReference type="EMBL" id="JAAAMQ010000033">
    <property type="protein sequence ID" value="NBA12504.1"/>
    <property type="molecule type" value="Genomic_DNA"/>
</dbReference>
<name>A0AAJ2YYK6_WEICO</name>
<accession>A0AAJ2YYK6</accession>
<comment type="caution">
    <text evidence="1">The sequence shown here is derived from an EMBL/GenBank/DDBJ whole genome shotgun (WGS) entry which is preliminary data.</text>
</comment>
<reference evidence="1" key="1">
    <citation type="submission" date="2020-01" db="EMBL/GenBank/DDBJ databases">
        <title>First Reported Case and Whole Genome of Weissella confusa in an Equid.</title>
        <authorList>
            <person name="Little S.V."/>
            <person name="Lawhon S.D."/>
        </authorList>
    </citation>
    <scope>NUCLEOTIDE SEQUENCE</scope>
    <source>
        <strain evidence="1">718955</strain>
    </source>
</reference>
<protein>
    <submittedName>
        <fullName evidence="1">Bacteriochlorophyll 4-vinyl reductase</fullName>
    </submittedName>
</protein>
<proteinExistence type="predicted"/>
<dbReference type="Proteomes" id="UP000719917">
    <property type="component" value="Unassembled WGS sequence"/>
</dbReference>
<dbReference type="AlphaFoldDB" id="A0AAJ2YYK6"/>
<evidence type="ECO:0000313" key="2">
    <source>
        <dbReference type="Proteomes" id="UP000719917"/>
    </source>
</evidence>
<gene>
    <name evidence="1" type="ORF">GTU77_09860</name>
</gene>
<dbReference type="RefSeq" id="WP_161691632.1">
    <property type="nucleotide sequence ID" value="NZ_JAAAMQ010000033.1"/>
</dbReference>